<keyword evidence="1" id="KW-1133">Transmembrane helix</keyword>
<dbReference type="EMBL" id="CAMGYJ010000010">
    <property type="protein sequence ID" value="CAI0548683.1"/>
    <property type="molecule type" value="Genomic_DNA"/>
</dbReference>
<evidence type="ECO:0000256" key="1">
    <source>
        <dbReference type="SAM" id="Phobius"/>
    </source>
</evidence>
<feature type="transmembrane region" description="Helical" evidence="1">
    <location>
        <begin position="82"/>
        <end position="98"/>
    </location>
</feature>
<keyword evidence="1" id="KW-0472">Membrane</keyword>
<protein>
    <submittedName>
        <fullName evidence="2">Uncharacterized protein</fullName>
    </submittedName>
</protein>
<evidence type="ECO:0000313" key="2">
    <source>
        <dbReference type="EMBL" id="CAI0548683.1"/>
    </source>
</evidence>
<dbReference type="AlphaFoldDB" id="A0AAV0QWX9"/>
<proteinExistence type="predicted"/>
<name>A0AAV0QWX9_9ROSI</name>
<keyword evidence="3" id="KW-1185">Reference proteome</keyword>
<dbReference type="Proteomes" id="UP001154282">
    <property type="component" value="Unassembled WGS sequence"/>
</dbReference>
<evidence type="ECO:0000313" key="3">
    <source>
        <dbReference type="Proteomes" id="UP001154282"/>
    </source>
</evidence>
<organism evidence="2 3">
    <name type="scientific">Linum tenue</name>
    <dbReference type="NCBI Taxonomy" id="586396"/>
    <lineage>
        <taxon>Eukaryota</taxon>
        <taxon>Viridiplantae</taxon>
        <taxon>Streptophyta</taxon>
        <taxon>Embryophyta</taxon>
        <taxon>Tracheophyta</taxon>
        <taxon>Spermatophyta</taxon>
        <taxon>Magnoliopsida</taxon>
        <taxon>eudicotyledons</taxon>
        <taxon>Gunneridae</taxon>
        <taxon>Pentapetalae</taxon>
        <taxon>rosids</taxon>
        <taxon>fabids</taxon>
        <taxon>Malpighiales</taxon>
        <taxon>Linaceae</taxon>
        <taxon>Linum</taxon>
    </lineage>
</organism>
<accession>A0AAV0QWX9</accession>
<reference evidence="2" key="1">
    <citation type="submission" date="2022-08" db="EMBL/GenBank/DDBJ databases">
        <authorList>
            <person name="Gutierrez-Valencia J."/>
        </authorList>
    </citation>
    <scope>NUCLEOTIDE SEQUENCE</scope>
</reference>
<comment type="caution">
    <text evidence="2">The sequence shown here is derived from an EMBL/GenBank/DDBJ whole genome shotgun (WGS) entry which is preliminary data.</text>
</comment>
<gene>
    <name evidence="2" type="ORF">LITE_LOCUS44861</name>
</gene>
<keyword evidence="1" id="KW-0812">Transmembrane</keyword>
<sequence length="137" mass="15842">MTKDERYGRGDGGRLMAVKIRRSGECGGGGRGLTSWVSSVEERRRRFLLGRRKRRRRQGSLDLMCLLLYVVANRYFLLELYIPLLLIMYFCICNTVLLDPMEPSKDVLEKEQTISDSAILSEIDRTMKRHGVNSRLI</sequence>